<comment type="caution">
    <text evidence="1">The sequence shown here is derived from an EMBL/GenBank/DDBJ whole genome shotgun (WGS) entry which is preliminary data.</text>
</comment>
<reference evidence="1" key="1">
    <citation type="submission" date="2023-10" db="EMBL/GenBank/DDBJ databases">
        <authorList>
            <person name="Chen Y."/>
            <person name="Shah S."/>
            <person name="Dougan E. K."/>
            <person name="Thang M."/>
            <person name="Chan C."/>
        </authorList>
    </citation>
    <scope>NUCLEOTIDE SEQUENCE [LARGE SCALE GENOMIC DNA]</scope>
</reference>
<organism evidence="1 2">
    <name type="scientific">Prorocentrum cordatum</name>
    <dbReference type="NCBI Taxonomy" id="2364126"/>
    <lineage>
        <taxon>Eukaryota</taxon>
        <taxon>Sar</taxon>
        <taxon>Alveolata</taxon>
        <taxon>Dinophyceae</taxon>
        <taxon>Prorocentrales</taxon>
        <taxon>Prorocentraceae</taxon>
        <taxon>Prorocentrum</taxon>
    </lineage>
</organism>
<protein>
    <submittedName>
        <fullName evidence="1">Uncharacterized protein</fullName>
    </submittedName>
</protein>
<proteinExistence type="predicted"/>
<dbReference type="Proteomes" id="UP001189429">
    <property type="component" value="Unassembled WGS sequence"/>
</dbReference>
<evidence type="ECO:0000313" key="1">
    <source>
        <dbReference type="EMBL" id="CAK0826951.1"/>
    </source>
</evidence>
<gene>
    <name evidence="1" type="ORF">PCOR1329_LOCUS26604</name>
</gene>
<name>A0ABN9S583_9DINO</name>
<dbReference type="EMBL" id="CAUYUJ010009491">
    <property type="protein sequence ID" value="CAK0826951.1"/>
    <property type="molecule type" value="Genomic_DNA"/>
</dbReference>
<keyword evidence="2" id="KW-1185">Reference proteome</keyword>
<accession>A0ABN9S583</accession>
<sequence>MRPALRRITAPLSTVIFSEEVRSVLQEESRAAGLVPPLRDQAFEAEWATAEPAPPGGGEKEAAGRRSFCLAAYPKRLVPGGSEGAVSQAKEVAEKELATGEANVRRFMGTRHRFIDPMFRRRRLKWLERQMTDKNKEKEVKFNNYYATHPDKAKEFPTNKGSVTVVWPSPYH</sequence>
<evidence type="ECO:0000313" key="2">
    <source>
        <dbReference type="Proteomes" id="UP001189429"/>
    </source>
</evidence>